<reference evidence="2" key="1">
    <citation type="submission" date="2011-08" db="EMBL/GenBank/DDBJ databases">
        <authorList>
            <person name="Rombauts S."/>
        </authorList>
    </citation>
    <scope>NUCLEOTIDE SEQUENCE</scope>
    <source>
        <strain evidence="2">London</strain>
    </source>
</reference>
<evidence type="ECO:0000313" key="1">
    <source>
        <dbReference type="EnsemblMetazoa" id="tetur08g03600.1"/>
    </source>
</evidence>
<dbReference type="AlphaFoldDB" id="T1KBC5"/>
<name>T1KBC5_TETUR</name>
<dbReference type="EMBL" id="CAEY01001946">
    <property type="status" value="NOT_ANNOTATED_CDS"/>
    <property type="molecule type" value="Genomic_DNA"/>
</dbReference>
<dbReference type="EnsemblMetazoa" id="tetur08g03600.1">
    <property type="protein sequence ID" value="tetur08g03600.1"/>
    <property type="gene ID" value="tetur08g03600"/>
</dbReference>
<keyword evidence="2" id="KW-1185">Reference proteome</keyword>
<evidence type="ECO:0000313" key="2">
    <source>
        <dbReference type="Proteomes" id="UP000015104"/>
    </source>
</evidence>
<protein>
    <submittedName>
        <fullName evidence="1">Uncharacterized protein</fullName>
    </submittedName>
</protein>
<accession>T1KBC5</accession>
<reference evidence="1" key="2">
    <citation type="submission" date="2015-06" db="UniProtKB">
        <authorList>
            <consortium name="EnsemblMetazoa"/>
        </authorList>
    </citation>
    <scope>IDENTIFICATION</scope>
</reference>
<proteinExistence type="predicted"/>
<dbReference type="Proteomes" id="UP000015104">
    <property type="component" value="Unassembled WGS sequence"/>
</dbReference>
<sequence length="32" mass="3592">MNLFLIYCPSSESAKKLLNSIITQTAISYKIT</sequence>
<organism evidence="1 2">
    <name type="scientific">Tetranychus urticae</name>
    <name type="common">Two-spotted spider mite</name>
    <dbReference type="NCBI Taxonomy" id="32264"/>
    <lineage>
        <taxon>Eukaryota</taxon>
        <taxon>Metazoa</taxon>
        <taxon>Ecdysozoa</taxon>
        <taxon>Arthropoda</taxon>
        <taxon>Chelicerata</taxon>
        <taxon>Arachnida</taxon>
        <taxon>Acari</taxon>
        <taxon>Acariformes</taxon>
        <taxon>Trombidiformes</taxon>
        <taxon>Prostigmata</taxon>
        <taxon>Eleutherengona</taxon>
        <taxon>Raphignathae</taxon>
        <taxon>Tetranychoidea</taxon>
        <taxon>Tetranychidae</taxon>
        <taxon>Tetranychus</taxon>
    </lineage>
</organism>
<dbReference type="HOGENOM" id="CLU_3392801_0_0_1"/>